<dbReference type="EMBL" id="CATOUU010000642">
    <property type="protein sequence ID" value="CAI9936834.1"/>
    <property type="molecule type" value="Genomic_DNA"/>
</dbReference>
<evidence type="ECO:0000313" key="2">
    <source>
        <dbReference type="EMBL" id="CAI9936834.1"/>
    </source>
</evidence>
<gene>
    <name evidence="2" type="ORF">HINF_LOCUS24479</name>
    <name evidence="3" type="ORF">HINF_LOCUS30155</name>
</gene>
<dbReference type="GO" id="GO:0005525">
    <property type="term" value="F:GTP binding"/>
    <property type="evidence" value="ECO:0007669"/>
    <property type="project" value="InterPro"/>
</dbReference>
<dbReference type="SUPFAM" id="SSF52540">
    <property type="entry name" value="P-loop containing nucleoside triphosphate hydrolases"/>
    <property type="match status" value="1"/>
</dbReference>
<dbReference type="Proteomes" id="UP001642409">
    <property type="component" value="Unassembled WGS sequence"/>
</dbReference>
<dbReference type="InterPro" id="IPR027417">
    <property type="entry name" value="P-loop_NTPase"/>
</dbReference>
<dbReference type="FunFam" id="3.40.50.300:FF:000808">
    <property type="entry name" value="Small GTP-binding protein, putative"/>
    <property type="match status" value="1"/>
</dbReference>
<proteinExistence type="predicted"/>
<dbReference type="PRINTS" id="PR00449">
    <property type="entry name" value="RASTRNSFRMNG"/>
</dbReference>
<dbReference type="SMART" id="SM00175">
    <property type="entry name" value="RAB"/>
    <property type="match status" value="1"/>
</dbReference>
<comment type="caution">
    <text evidence="2">The sequence shown here is derived from an EMBL/GenBank/DDBJ whole genome shotgun (WGS) entry which is preliminary data.</text>
</comment>
<dbReference type="PROSITE" id="PS51419">
    <property type="entry name" value="RAB"/>
    <property type="match status" value="1"/>
</dbReference>
<dbReference type="InterPro" id="IPR005225">
    <property type="entry name" value="Small_GTP-bd"/>
</dbReference>
<name>A0AA86U1K9_9EUKA</name>
<dbReference type="PROSITE" id="PS51421">
    <property type="entry name" value="RAS"/>
    <property type="match status" value="1"/>
</dbReference>
<organism evidence="2">
    <name type="scientific">Hexamita inflata</name>
    <dbReference type="NCBI Taxonomy" id="28002"/>
    <lineage>
        <taxon>Eukaryota</taxon>
        <taxon>Metamonada</taxon>
        <taxon>Diplomonadida</taxon>
        <taxon>Hexamitidae</taxon>
        <taxon>Hexamitinae</taxon>
        <taxon>Hexamita</taxon>
    </lineage>
</organism>
<dbReference type="InterPro" id="IPR001806">
    <property type="entry name" value="Small_GTPase"/>
</dbReference>
<protein>
    <submittedName>
        <fullName evidence="2">Rab11</fullName>
    </submittedName>
</protein>
<dbReference type="AlphaFoldDB" id="A0AA86U1K9"/>
<dbReference type="NCBIfam" id="TIGR00231">
    <property type="entry name" value="small_GTP"/>
    <property type="match status" value="1"/>
</dbReference>
<dbReference type="SMART" id="SM00176">
    <property type="entry name" value="RAN"/>
    <property type="match status" value="1"/>
</dbReference>
<keyword evidence="4" id="KW-1185">Reference proteome</keyword>
<dbReference type="CDD" id="cd00154">
    <property type="entry name" value="Rab"/>
    <property type="match status" value="1"/>
</dbReference>
<evidence type="ECO:0000313" key="3">
    <source>
        <dbReference type="EMBL" id="CAL6025317.1"/>
    </source>
</evidence>
<evidence type="ECO:0000256" key="1">
    <source>
        <dbReference type="ARBA" id="ARBA00022741"/>
    </source>
</evidence>
<sequence length="187" mass="21252">MTFDVKLTIVGNTQVGKSCIAKRYVDNEFSNNIISTNGGHFLKKSVEVDNKKIRFQIWDTAGQEKFRSLASLYYRTALAVVVVFDVTRQQTFDDLDFWIHEVKAKGDQNAMIVIVGNKIDASEQVISKEQAQVYAYRENLKYFETSALTGQGVNEVFTYLAGKCQEKNNYYKDVTVHKSTSQQKGCC</sequence>
<keyword evidence="1" id="KW-0547">Nucleotide-binding</keyword>
<dbReference type="GO" id="GO:0003924">
    <property type="term" value="F:GTPase activity"/>
    <property type="evidence" value="ECO:0007669"/>
    <property type="project" value="InterPro"/>
</dbReference>
<dbReference type="SMART" id="SM00173">
    <property type="entry name" value="RAS"/>
    <property type="match status" value="1"/>
</dbReference>
<accession>A0AA86U1K9</accession>
<evidence type="ECO:0000313" key="4">
    <source>
        <dbReference type="Proteomes" id="UP001642409"/>
    </source>
</evidence>
<reference evidence="2" key="1">
    <citation type="submission" date="2023-06" db="EMBL/GenBank/DDBJ databases">
        <authorList>
            <person name="Kurt Z."/>
        </authorList>
    </citation>
    <scope>NUCLEOTIDE SEQUENCE</scope>
</reference>
<dbReference type="Pfam" id="PF00071">
    <property type="entry name" value="Ras"/>
    <property type="match status" value="1"/>
</dbReference>
<reference evidence="3 4" key="2">
    <citation type="submission" date="2024-07" db="EMBL/GenBank/DDBJ databases">
        <authorList>
            <person name="Akdeniz Z."/>
        </authorList>
    </citation>
    <scope>NUCLEOTIDE SEQUENCE [LARGE SCALE GENOMIC DNA]</scope>
</reference>
<dbReference type="PROSITE" id="PS51420">
    <property type="entry name" value="RHO"/>
    <property type="match status" value="1"/>
</dbReference>
<dbReference type="Gene3D" id="3.40.50.300">
    <property type="entry name" value="P-loop containing nucleotide triphosphate hydrolases"/>
    <property type="match status" value="1"/>
</dbReference>
<dbReference type="PANTHER" id="PTHR47978">
    <property type="match status" value="1"/>
</dbReference>
<dbReference type="SMART" id="SM00174">
    <property type="entry name" value="RHO"/>
    <property type="match status" value="1"/>
</dbReference>
<dbReference type="EMBL" id="CAXDID020000098">
    <property type="protein sequence ID" value="CAL6025317.1"/>
    <property type="molecule type" value="Genomic_DNA"/>
</dbReference>